<accession>A0AB34TGU2</accession>
<sequence length="85" mass="8788">MVVGARGYTGRDAEAEAEAGEAFTAAPVWQLMALGLVRCAPGNDRLLEATDRGIELNDCGVVEIKTRSEGLGLIGAESNQGEAAP</sequence>
<comment type="caution">
    <text evidence="1">The sequence shown here is derived from an EMBL/GenBank/DDBJ whole genome shotgun (WGS) entry which is preliminary data.</text>
</comment>
<evidence type="ECO:0000313" key="1">
    <source>
        <dbReference type="EMBL" id="KOO82285.1"/>
    </source>
</evidence>
<dbReference type="EMBL" id="JZIW01000001">
    <property type="protein sequence ID" value="KOO82285.1"/>
    <property type="molecule type" value="Genomic_DNA"/>
</dbReference>
<proteinExistence type="predicted"/>
<dbReference type="Proteomes" id="UP000037632">
    <property type="component" value="Unassembled WGS sequence"/>
</dbReference>
<reference evidence="1 2" key="1">
    <citation type="journal article" date="2015" name="Antimicrob. Agents Chemother.">
        <title>Whole-Genome Sequencing Identifies Emergence of a Quinolone Resistance Mutation in a Case of Stenotrophomonas maltophilia Bacteremia.</title>
        <authorList>
            <person name="Pak T.R."/>
            <person name="Altman D.R."/>
            <person name="Attie O."/>
            <person name="Sebra R."/>
            <person name="Hamula C.L."/>
            <person name="Lewis M."/>
            <person name="Deikus G."/>
            <person name="Newman L.C."/>
            <person name="Fang G."/>
            <person name="Hand J."/>
            <person name="Papel G."/>
            <person name="Wallach F."/>
            <person name="Schadt E.E."/>
            <person name="Huprikar S."/>
            <person name="van Bakel H."/>
            <person name="Kasarskis A."/>
            <person name="Bashir A."/>
        </authorList>
    </citation>
    <scope>NUCLEOTIDE SEQUENCE [LARGE SCALE GENOMIC DNA]</scope>
    <source>
        <strain evidence="1 2">ISMMS6</strain>
    </source>
</reference>
<protein>
    <submittedName>
        <fullName evidence="1">Uncharacterized protein</fullName>
    </submittedName>
</protein>
<dbReference type="AlphaFoldDB" id="A0AB34TGU2"/>
<organism evidence="1 2">
    <name type="scientific">Stenotrophomonas maltophilia</name>
    <name type="common">Pseudomonas maltophilia</name>
    <name type="synonym">Xanthomonas maltophilia</name>
    <dbReference type="NCBI Taxonomy" id="40324"/>
    <lineage>
        <taxon>Bacteria</taxon>
        <taxon>Pseudomonadati</taxon>
        <taxon>Pseudomonadota</taxon>
        <taxon>Gammaproteobacteria</taxon>
        <taxon>Lysobacterales</taxon>
        <taxon>Lysobacteraceae</taxon>
        <taxon>Stenotrophomonas</taxon>
        <taxon>Stenotrophomonas maltophilia group</taxon>
    </lineage>
</organism>
<name>A0AB34TGU2_STEMA</name>
<evidence type="ECO:0000313" key="2">
    <source>
        <dbReference type="Proteomes" id="UP000037632"/>
    </source>
</evidence>
<gene>
    <name evidence="1" type="ORF">VL23_03060</name>
</gene>